<evidence type="ECO:0000259" key="12">
    <source>
        <dbReference type="Pfam" id="PF01225"/>
    </source>
</evidence>
<keyword evidence="5 10" id="KW-0067">ATP-binding</keyword>
<dbReference type="InterPro" id="IPR013221">
    <property type="entry name" value="Mur_ligase_cen"/>
</dbReference>
<dbReference type="InterPro" id="IPR035911">
    <property type="entry name" value="MurE/MurF_N"/>
</dbReference>
<dbReference type="Proteomes" id="UP001597383">
    <property type="component" value="Unassembled WGS sequence"/>
</dbReference>
<keyword evidence="4 10" id="KW-0547">Nucleotide-binding</keyword>
<evidence type="ECO:0000256" key="1">
    <source>
        <dbReference type="ARBA" id="ARBA00022490"/>
    </source>
</evidence>
<keyword evidence="9 10" id="KW-0961">Cell wall biogenesis/degradation</keyword>
<evidence type="ECO:0000313" key="16">
    <source>
        <dbReference type="Proteomes" id="UP001597383"/>
    </source>
</evidence>
<keyword evidence="8 10" id="KW-0131">Cell cycle</keyword>
<dbReference type="Gene3D" id="3.40.1390.10">
    <property type="entry name" value="MurE/MurF, N-terminal domain"/>
    <property type="match status" value="1"/>
</dbReference>
<gene>
    <name evidence="10 15" type="primary">murF</name>
    <name evidence="15" type="ORF">ACFSJF_07030</name>
</gene>
<keyword evidence="16" id="KW-1185">Reference proteome</keyword>
<name>A0ABW4W186_9BACI</name>
<dbReference type="NCBIfam" id="TIGR01143">
    <property type="entry name" value="murF"/>
    <property type="match status" value="1"/>
</dbReference>
<dbReference type="InterPro" id="IPR051046">
    <property type="entry name" value="MurCDEF_CellWall_CoF430Synth"/>
</dbReference>
<comment type="subcellular location">
    <subcellularLocation>
        <location evidence="10 11">Cytoplasm</location>
    </subcellularLocation>
</comment>
<dbReference type="Pfam" id="PF02875">
    <property type="entry name" value="Mur_ligase_C"/>
    <property type="match status" value="1"/>
</dbReference>
<keyword evidence="6 10" id="KW-0133">Cell shape</keyword>
<dbReference type="EMBL" id="JBHUHQ010000013">
    <property type="protein sequence ID" value="MFD2044010.1"/>
    <property type="molecule type" value="Genomic_DNA"/>
</dbReference>
<evidence type="ECO:0000313" key="15">
    <source>
        <dbReference type="EMBL" id="MFD2044010.1"/>
    </source>
</evidence>
<dbReference type="PANTHER" id="PTHR43024">
    <property type="entry name" value="UDP-N-ACETYLMURAMOYL-TRIPEPTIDE--D-ALANYL-D-ALANINE LIGASE"/>
    <property type="match status" value="1"/>
</dbReference>
<keyword evidence="3 10" id="KW-0132">Cell division</keyword>
<dbReference type="HAMAP" id="MF_02019">
    <property type="entry name" value="MurF"/>
    <property type="match status" value="1"/>
</dbReference>
<evidence type="ECO:0000256" key="11">
    <source>
        <dbReference type="RuleBase" id="RU004136"/>
    </source>
</evidence>
<accession>A0ABW4W186</accession>
<reference evidence="16" key="1">
    <citation type="journal article" date="2019" name="Int. J. Syst. Evol. Microbiol.">
        <title>The Global Catalogue of Microorganisms (GCM) 10K type strain sequencing project: providing services to taxonomists for standard genome sequencing and annotation.</title>
        <authorList>
            <consortium name="The Broad Institute Genomics Platform"/>
            <consortium name="The Broad Institute Genome Sequencing Center for Infectious Disease"/>
            <person name="Wu L."/>
            <person name="Ma J."/>
        </authorList>
    </citation>
    <scope>NUCLEOTIDE SEQUENCE [LARGE SCALE GENOMIC DNA]</scope>
    <source>
        <strain evidence="16">R28</strain>
    </source>
</reference>
<comment type="catalytic activity">
    <reaction evidence="10 11">
        <text>D-alanyl-D-alanine + UDP-N-acetyl-alpha-D-muramoyl-L-alanyl-gamma-D-glutamyl-meso-2,6-diaminopimelate + ATP = UDP-N-acetyl-alpha-D-muramoyl-L-alanyl-gamma-D-glutamyl-meso-2,6-diaminopimeloyl-D-alanyl-D-alanine + ADP + phosphate + H(+)</text>
        <dbReference type="Rhea" id="RHEA:28374"/>
        <dbReference type="ChEBI" id="CHEBI:15378"/>
        <dbReference type="ChEBI" id="CHEBI:30616"/>
        <dbReference type="ChEBI" id="CHEBI:43474"/>
        <dbReference type="ChEBI" id="CHEBI:57822"/>
        <dbReference type="ChEBI" id="CHEBI:61386"/>
        <dbReference type="ChEBI" id="CHEBI:83905"/>
        <dbReference type="ChEBI" id="CHEBI:456216"/>
        <dbReference type="EC" id="6.3.2.10"/>
    </reaction>
</comment>
<feature type="domain" description="Mur ligase central" evidence="14">
    <location>
        <begin position="112"/>
        <end position="292"/>
    </location>
</feature>
<dbReference type="RefSeq" id="WP_377555588.1">
    <property type="nucleotide sequence ID" value="NZ_JBHUHQ010000013.1"/>
</dbReference>
<evidence type="ECO:0000256" key="9">
    <source>
        <dbReference type="ARBA" id="ARBA00023316"/>
    </source>
</evidence>
<dbReference type="InterPro" id="IPR005863">
    <property type="entry name" value="UDP-N-AcMur_synth"/>
</dbReference>
<evidence type="ECO:0000256" key="2">
    <source>
        <dbReference type="ARBA" id="ARBA00022598"/>
    </source>
</evidence>
<evidence type="ECO:0000256" key="6">
    <source>
        <dbReference type="ARBA" id="ARBA00022960"/>
    </source>
</evidence>
<dbReference type="SUPFAM" id="SSF63418">
    <property type="entry name" value="MurE/MurF N-terminal domain"/>
    <property type="match status" value="1"/>
</dbReference>
<dbReference type="InterPro" id="IPR036565">
    <property type="entry name" value="Mur-like_cat_sf"/>
</dbReference>
<dbReference type="InterPro" id="IPR004101">
    <property type="entry name" value="Mur_ligase_C"/>
</dbReference>
<keyword evidence="2 10" id="KW-0436">Ligase</keyword>
<dbReference type="SUPFAM" id="SSF53623">
    <property type="entry name" value="MurD-like peptide ligases, catalytic domain"/>
    <property type="match status" value="1"/>
</dbReference>
<evidence type="ECO:0000256" key="4">
    <source>
        <dbReference type="ARBA" id="ARBA00022741"/>
    </source>
</evidence>
<sequence>MLFTTKWLSTILTNYRGRAQEHIPIEQVTTDSRVKSTNALFVPIVGENFDGHAFVQQAIEQGASAVIWNREKELPESVPADFPIFLVENTVHALQEIARHYRKKVNPIVIGITGSNGKTSTKDMVASVMKTTYRTHFTDGNFNNEIGLPLTILAMRLDTEVLVLEMGMSDFGEIELLSQIARPDYAVITNIGESHIEFLGSRHGIAKAKLEITSGLKTNGKLIIDGDEELLKDVHGKENVITCGFKAYNDVTIKNVEIMHHQTVFELSDNNKYVVPLLGEHQAQNASYAITLGKLLHVDSAFIEKSLQSLSITSMRFEILKGINDVAIINDAYNASPTSMKAAIEVVKQMNGFQEKVLILGDIFELGEHSEGLHRSVADEIDDSITAVYTVGHDSHVITEAVKSRYPHLIAKHFNVNEELINELNTYVKQDTLLLFKASRGMHFETLIEKIQNQ</sequence>
<feature type="domain" description="Mur ligase N-terminal catalytic" evidence="12">
    <location>
        <begin position="25"/>
        <end position="102"/>
    </location>
</feature>
<evidence type="ECO:0000256" key="3">
    <source>
        <dbReference type="ARBA" id="ARBA00022618"/>
    </source>
</evidence>
<dbReference type="Gene3D" id="3.40.1190.10">
    <property type="entry name" value="Mur-like, catalytic domain"/>
    <property type="match status" value="1"/>
</dbReference>
<dbReference type="Gene3D" id="3.90.190.20">
    <property type="entry name" value="Mur ligase, C-terminal domain"/>
    <property type="match status" value="1"/>
</dbReference>
<protein>
    <recommendedName>
        <fullName evidence="10 11">UDP-N-acetylmuramoyl-tripeptide--D-alanyl-D-alanine ligase</fullName>
        <ecNumber evidence="10 11">6.3.2.10</ecNumber>
    </recommendedName>
    <alternativeName>
        <fullName evidence="10">D-alanyl-D-alanine-adding enzyme</fullName>
    </alternativeName>
</protein>
<comment type="function">
    <text evidence="10 11">Involved in cell wall formation. Catalyzes the final step in the synthesis of UDP-N-acetylmuramoyl-pentapeptide, the precursor of murein.</text>
</comment>
<evidence type="ECO:0000256" key="5">
    <source>
        <dbReference type="ARBA" id="ARBA00022840"/>
    </source>
</evidence>
<dbReference type="InterPro" id="IPR036615">
    <property type="entry name" value="Mur_ligase_C_dom_sf"/>
</dbReference>
<dbReference type="EC" id="6.3.2.10" evidence="10 11"/>
<dbReference type="InterPro" id="IPR000713">
    <property type="entry name" value="Mur_ligase_N"/>
</dbReference>
<comment type="similarity">
    <text evidence="10">Belongs to the MurCDEF family. MurF subfamily.</text>
</comment>
<evidence type="ECO:0000256" key="7">
    <source>
        <dbReference type="ARBA" id="ARBA00022984"/>
    </source>
</evidence>
<evidence type="ECO:0000259" key="14">
    <source>
        <dbReference type="Pfam" id="PF08245"/>
    </source>
</evidence>
<keyword evidence="1 10" id="KW-0963">Cytoplasm</keyword>
<keyword evidence="7 10" id="KW-0573">Peptidoglycan synthesis</keyword>
<comment type="caution">
    <text evidence="15">The sequence shown here is derived from an EMBL/GenBank/DDBJ whole genome shotgun (WGS) entry which is preliminary data.</text>
</comment>
<evidence type="ECO:0000256" key="8">
    <source>
        <dbReference type="ARBA" id="ARBA00023306"/>
    </source>
</evidence>
<proteinExistence type="inferred from homology"/>
<evidence type="ECO:0000256" key="10">
    <source>
        <dbReference type="HAMAP-Rule" id="MF_02019"/>
    </source>
</evidence>
<dbReference type="Pfam" id="PF08245">
    <property type="entry name" value="Mur_ligase_M"/>
    <property type="match status" value="1"/>
</dbReference>
<evidence type="ECO:0000259" key="13">
    <source>
        <dbReference type="Pfam" id="PF02875"/>
    </source>
</evidence>
<feature type="binding site" evidence="10">
    <location>
        <begin position="114"/>
        <end position="120"/>
    </location>
    <ligand>
        <name>ATP</name>
        <dbReference type="ChEBI" id="CHEBI:30616"/>
    </ligand>
</feature>
<dbReference type="Pfam" id="PF01225">
    <property type="entry name" value="Mur_ligase"/>
    <property type="match status" value="1"/>
</dbReference>
<dbReference type="SUPFAM" id="SSF53244">
    <property type="entry name" value="MurD-like peptide ligases, peptide-binding domain"/>
    <property type="match status" value="1"/>
</dbReference>
<dbReference type="GO" id="GO:0047480">
    <property type="term" value="F:UDP-N-acetylmuramoyl-tripeptide-D-alanyl-D-alanine ligase activity"/>
    <property type="evidence" value="ECO:0007669"/>
    <property type="project" value="UniProtKB-EC"/>
</dbReference>
<organism evidence="15 16">
    <name type="scientific">Ornithinibacillus salinisoli</name>
    <dbReference type="NCBI Taxonomy" id="1848459"/>
    <lineage>
        <taxon>Bacteria</taxon>
        <taxon>Bacillati</taxon>
        <taxon>Bacillota</taxon>
        <taxon>Bacilli</taxon>
        <taxon>Bacillales</taxon>
        <taxon>Bacillaceae</taxon>
        <taxon>Ornithinibacillus</taxon>
    </lineage>
</organism>
<feature type="domain" description="Mur ligase C-terminal" evidence="13">
    <location>
        <begin position="315"/>
        <end position="440"/>
    </location>
</feature>
<comment type="pathway">
    <text evidence="10 11">Cell wall biogenesis; peptidoglycan biosynthesis.</text>
</comment>
<dbReference type="PANTHER" id="PTHR43024:SF1">
    <property type="entry name" value="UDP-N-ACETYLMURAMOYL-TRIPEPTIDE--D-ALANYL-D-ALANINE LIGASE"/>
    <property type="match status" value="1"/>
</dbReference>